<evidence type="ECO:0000256" key="5">
    <source>
        <dbReference type="ARBA" id="ARBA00022729"/>
    </source>
</evidence>
<protein>
    <recommendedName>
        <fullName evidence="3 8">Pectate lyase</fullName>
        <ecNumber evidence="3 8">4.2.2.2</ecNumber>
    </recommendedName>
</protein>
<keyword evidence="7 8" id="KW-0456">Lyase</keyword>
<comment type="caution">
    <text evidence="10">The sequence shown here is derived from an EMBL/GenBank/DDBJ whole genome shotgun (WGS) entry which is preliminary data.</text>
</comment>
<feature type="signal peptide" evidence="8">
    <location>
        <begin position="1"/>
        <end position="26"/>
    </location>
</feature>
<dbReference type="EMBL" id="LFYR01001514">
    <property type="protein sequence ID" value="KMZ61217.1"/>
    <property type="molecule type" value="Genomic_DNA"/>
</dbReference>
<dbReference type="PRINTS" id="PR00807">
    <property type="entry name" value="AMBALLERGEN"/>
</dbReference>
<evidence type="ECO:0000256" key="2">
    <source>
        <dbReference type="ARBA" id="ARBA00005220"/>
    </source>
</evidence>
<gene>
    <name evidence="10" type="ORF">ZOSMA_542G00020</name>
</gene>
<comment type="similarity">
    <text evidence="8">Belongs to the polysaccharide lyase 1 family.</text>
</comment>
<evidence type="ECO:0000256" key="7">
    <source>
        <dbReference type="ARBA" id="ARBA00023239"/>
    </source>
</evidence>
<reference evidence="11" key="1">
    <citation type="journal article" date="2016" name="Nature">
        <title>The genome of the seagrass Zostera marina reveals angiosperm adaptation to the sea.</title>
        <authorList>
            <person name="Olsen J.L."/>
            <person name="Rouze P."/>
            <person name="Verhelst B."/>
            <person name="Lin Y.-C."/>
            <person name="Bayer T."/>
            <person name="Collen J."/>
            <person name="Dattolo E."/>
            <person name="De Paoli E."/>
            <person name="Dittami S."/>
            <person name="Maumus F."/>
            <person name="Michel G."/>
            <person name="Kersting A."/>
            <person name="Lauritano C."/>
            <person name="Lohaus R."/>
            <person name="Toepel M."/>
            <person name="Tonon T."/>
            <person name="Vanneste K."/>
            <person name="Amirebrahimi M."/>
            <person name="Brakel J."/>
            <person name="Bostroem C."/>
            <person name="Chovatia M."/>
            <person name="Grimwood J."/>
            <person name="Jenkins J.W."/>
            <person name="Jueterbock A."/>
            <person name="Mraz A."/>
            <person name="Stam W.T."/>
            <person name="Tice H."/>
            <person name="Bornberg-Bauer E."/>
            <person name="Green P.J."/>
            <person name="Pearson G.A."/>
            <person name="Procaccini G."/>
            <person name="Duarte C.M."/>
            <person name="Schmutz J."/>
            <person name="Reusch T.B.H."/>
            <person name="Van de Peer Y."/>
        </authorList>
    </citation>
    <scope>NUCLEOTIDE SEQUENCE [LARGE SCALE GENOMIC DNA]</scope>
    <source>
        <strain evidence="11">cv. Finnish</strain>
    </source>
</reference>
<evidence type="ECO:0000256" key="8">
    <source>
        <dbReference type="RuleBase" id="RU361123"/>
    </source>
</evidence>
<keyword evidence="5 8" id="KW-0732">Signal</keyword>
<keyword evidence="4 8" id="KW-0479">Metal-binding</keyword>
<feature type="domain" description="Pectate lyase" evidence="9">
    <location>
        <begin position="105"/>
        <end position="303"/>
    </location>
</feature>
<dbReference type="SMART" id="SM00656">
    <property type="entry name" value="Amb_all"/>
    <property type="match status" value="1"/>
</dbReference>
<dbReference type="AlphaFoldDB" id="A0A0K9NZ13"/>
<keyword evidence="11" id="KW-1185">Reference proteome</keyword>
<dbReference type="OMA" id="ISNNWFL"/>
<comment type="pathway">
    <text evidence="2 8">Glycan metabolism; pectin degradation; 2-dehydro-3-deoxy-D-gluconate from pectin: step 2/5.</text>
</comment>
<dbReference type="Proteomes" id="UP000036987">
    <property type="component" value="Unassembled WGS sequence"/>
</dbReference>
<dbReference type="STRING" id="29655.A0A0K9NZ13"/>
<dbReference type="SUPFAM" id="SSF51126">
    <property type="entry name" value="Pectin lyase-like"/>
    <property type="match status" value="1"/>
</dbReference>
<evidence type="ECO:0000256" key="6">
    <source>
        <dbReference type="ARBA" id="ARBA00022837"/>
    </source>
</evidence>
<dbReference type="InterPro" id="IPR018082">
    <property type="entry name" value="AmbAllergen"/>
</dbReference>
<dbReference type="UniPathway" id="UPA00545">
    <property type="reaction ID" value="UER00824"/>
</dbReference>
<dbReference type="InterPro" id="IPR045032">
    <property type="entry name" value="PEL"/>
</dbReference>
<dbReference type="GO" id="GO:0045490">
    <property type="term" value="P:pectin catabolic process"/>
    <property type="evidence" value="ECO:0007669"/>
    <property type="project" value="UniProtKB-UniPathway"/>
</dbReference>
<evidence type="ECO:0000256" key="4">
    <source>
        <dbReference type="ARBA" id="ARBA00022723"/>
    </source>
</evidence>
<organism evidence="10 11">
    <name type="scientific">Zostera marina</name>
    <name type="common">Eelgrass</name>
    <dbReference type="NCBI Taxonomy" id="29655"/>
    <lineage>
        <taxon>Eukaryota</taxon>
        <taxon>Viridiplantae</taxon>
        <taxon>Streptophyta</taxon>
        <taxon>Embryophyta</taxon>
        <taxon>Tracheophyta</taxon>
        <taxon>Spermatophyta</taxon>
        <taxon>Magnoliopsida</taxon>
        <taxon>Liliopsida</taxon>
        <taxon>Zosteraceae</taxon>
        <taxon>Zostera</taxon>
    </lineage>
</organism>
<evidence type="ECO:0000259" key="9">
    <source>
        <dbReference type="SMART" id="SM00656"/>
    </source>
</evidence>
<dbReference type="PANTHER" id="PTHR31683:SF74">
    <property type="entry name" value="PECTATE LYASE"/>
    <property type="match status" value="1"/>
</dbReference>
<dbReference type="EC" id="4.2.2.2" evidence="3 8"/>
<keyword evidence="6 8" id="KW-0106">Calcium</keyword>
<evidence type="ECO:0000256" key="1">
    <source>
        <dbReference type="ARBA" id="ARBA00000695"/>
    </source>
</evidence>
<dbReference type="Pfam" id="PF00544">
    <property type="entry name" value="Pectate_lyase_4"/>
    <property type="match status" value="1"/>
</dbReference>
<proteinExistence type="inferred from homology"/>
<dbReference type="PANTHER" id="PTHR31683">
    <property type="entry name" value="PECTATE LYASE 18-RELATED"/>
    <property type="match status" value="1"/>
</dbReference>
<dbReference type="InterPro" id="IPR002022">
    <property type="entry name" value="Pec_lyase"/>
</dbReference>
<evidence type="ECO:0000313" key="10">
    <source>
        <dbReference type="EMBL" id="KMZ61217.1"/>
    </source>
</evidence>
<dbReference type="InterPro" id="IPR012334">
    <property type="entry name" value="Pectin_lyas_fold"/>
</dbReference>
<dbReference type="Gene3D" id="2.160.20.10">
    <property type="entry name" value="Single-stranded right-handed beta-helix, Pectin lyase-like"/>
    <property type="match status" value="1"/>
</dbReference>
<feature type="chain" id="PRO_5005393808" description="Pectate lyase" evidence="8">
    <location>
        <begin position="27"/>
        <end position="381"/>
    </location>
</feature>
<dbReference type="InterPro" id="IPR011050">
    <property type="entry name" value="Pectin_lyase_fold/virulence"/>
</dbReference>
<accession>A0A0K9NZ13</accession>
<evidence type="ECO:0000313" key="11">
    <source>
        <dbReference type="Proteomes" id="UP000036987"/>
    </source>
</evidence>
<sequence>MASMNINIVLISFFLLFLLNVSPILAQTNPIDRCWRKYPRWASNRQKLATCSIGFAGRMTGNIGRGLQRYTVTNPSDDPISPKKGTLRYGATILQGKVWIDFQGDMLISLKSVLLIKSYTTIDGRGAKVEIAHGSGFMLKKANDVIIHGMHFHDIAPHSSGRNIMGASGNLVRLGKVDGDAVRMVGCSKIWIDHNKFYKSEDGLVDVTLESTNITISNNWFLDHDKVMLLGHDDKFFLDRKMKVTVAFNRFGPNTNQRCPRVRYGYAHVVNNLYDGWGIYAIGGSMNPKIRSEGNLFIASKSGNKEVTWRGGVSKNGGRKWNWRSIDDKFINGAFFDVTGRGVEKPNYNRDQKFQVGKADQVRALTKDAGALKCSTRSKYC</sequence>
<comment type="cofactor">
    <cofactor evidence="8">
        <name>Ca(2+)</name>
        <dbReference type="ChEBI" id="CHEBI:29108"/>
    </cofactor>
    <text evidence="8">Binds 1 Ca(2+) ion. Required for its activity.</text>
</comment>
<evidence type="ECO:0000256" key="3">
    <source>
        <dbReference type="ARBA" id="ARBA00012272"/>
    </source>
</evidence>
<comment type="catalytic activity">
    <reaction evidence="1 8">
        <text>Eliminative cleavage of (1-&gt;4)-alpha-D-galacturonan to give oligosaccharides with 4-deoxy-alpha-D-galact-4-enuronosyl groups at their non-reducing ends.</text>
        <dbReference type="EC" id="4.2.2.2"/>
    </reaction>
</comment>
<name>A0A0K9NZ13_ZOSMR</name>
<dbReference type="OrthoDB" id="1637350at2759"/>
<dbReference type="GO" id="GO:0030570">
    <property type="term" value="F:pectate lyase activity"/>
    <property type="evidence" value="ECO:0000318"/>
    <property type="project" value="GO_Central"/>
</dbReference>
<dbReference type="GO" id="GO:0046872">
    <property type="term" value="F:metal ion binding"/>
    <property type="evidence" value="ECO:0007669"/>
    <property type="project" value="UniProtKB-KW"/>
</dbReference>